<keyword evidence="2" id="KW-1185">Reference proteome</keyword>
<dbReference type="EMBL" id="FZQP02002593">
    <property type="protein sequence ID" value="VVC96182.1"/>
    <property type="molecule type" value="Genomic_DNA"/>
</dbReference>
<organism evidence="1 2">
    <name type="scientific">Leptidea sinapis</name>
    <dbReference type="NCBI Taxonomy" id="189913"/>
    <lineage>
        <taxon>Eukaryota</taxon>
        <taxon>Metazoa</taxon>
        <taxon>Ecdysozoa</taxon>
        <taxon>Arthropoda</taxon>
        <taxon>Hexapoda</taxon>
        <taxon>Insecta</taxon>
        <taxon>Pterygota</taxon>
        <taxon>Neoptera</taxon>
        <taxon>Endopterygota</taxon>
        <taxon>Lepidoptera</taxon>
        <taxon>Glossata</taxon>
        <taxon>Ditrysia</taxon>
        <taxon>Papilionoidea</taxon>
        <taxon>Pieridae</taxon>
        <taxon>Dismorphiinae</taxon>
        <taxon>Leptidea</taxon>
    </lineage>
</organism>
<gene>
    <name evidence="1" type="ORF">LSINAPIS_LOCUS7729</name>
</gene>
<protein>
    <submittedName>
        <fullName evidence="1">Uncharacterized protein</fullName>
    </submittedName>
</protein>
<name>A0A5E4QD05_9NEOP</name>
<proteinExistence type="predicted"/>
<evidence type="ECO:0000313" key="1">
    <source>
        <dbReference type="EMBL" id="VVC96182.1"/>
    </source>
</evidence>
<accession>A0A5E4QD05</accession>
<reference evidence="1 2" key="1">
    <citation type="submission" date="2017-07" db="EMBL/GenBank/DDBJ databases">
        <authorList>
            <person name="Talla V."/>
            <person name="Backstrom N."/>
        </authorList>
    </citation>
    <scope>NUCLEOTIDE SEQUENCE [LARGE SCALE GENOMIC DNA]</scope>
</reference>
<dbReference type="AlphaFoldDB" id="A0A5E4QD05"/>
<evidence type="ECO:0000313" key="2">
    <source>
        <dbReference type="Proteomes" id="UP000324832"/>
    </source>
</evidence>
<sequence length="121" mass="14054">MYTKETMNQQLAELLAEPSGEFDNFVRMSCTDFEYLLHKISPMVSKQDTTWRKAVPTKIRLALTLRFKNLNFHSDNNYYTLYTDGSKSELFVRSAVYDPQSKFGQSFLLNPQCSDFTAEIV</sequence>
<dbReference type="Proteomes" id="UP000324832">
    <property type="component" value="Unassembled WGS sequence"/>
</dbReference>